<evidence type="ECO:0000313" key="3">
    <source>
        <dbReference type="EMBL" id="MEC5424743.1"/>
    </source>
</evidence>
<dbReference type="EMBL" id="JARZFX010000008">
    <property type="protein sequence ID" value="MEC5424743.1"/>
    <property type="molecule type" value="Genomic_DNA"/>
</dbReference>
<reference evidence="3 4" key="1">
    <citation type="journal article" date="2024" name="Int. J. Syst. Evol. Microbiol.">
        <title>Virgibacillus tibetensis sp. nov., isolated from salt lake on the Tibetan Plateau of China.</title>
        <authorList>
            <person name="Phurbu D."/>
            <person name="Liu Z.-X."/>
            <person name="Wang R."/>
            <person name="Zheng Y.-Y."/>
            <person name="Liu H.-C."/>
            <person name="Zhou Y.-G."/>
            <person name="Yu Y.-J."/>
            <person name="Li A.-H."/>
        </authorList>
    </citation>
    <scope>NUCLEOTIDE SEQUENCE [LARGE SCALE GENOMIC DNA]</scope>
    <source>
        <strain evidence="3 4">C22-A2</strain>
    </source>
</reference>
<feature type="coiled-coil region" evidence="1">
    <location>
        <begin position="85"/>
        <end position="119"/>
    </location>
</feature>
<dbReference type="RefSeq" id="WP_327608309.1">
    <property type="nucleotide sequence ID" value="NZ_JARZFX010000008.1"/>
</dbReference>
<keyword evidence="4" id="KW-1185">Reference proteome</keyword>
<keyword evidence="2" id="KW-0812">Transmembrane</keyword>
<proteinExistence type="predicted"/>
<feature type="transmembrane region" description="Helical" evidence="2">
    <location>
        <begin position="43"/>
        <end position="68"/>
    </location>
</feature>
<organism evidence="3 4">
    <name type="scientific">Virgibacillus tibetensis</name>
    <dbReference type="NCBI Taxonomy" id="3042313"/>
    <lineage>
        <taxon>Bacteria</taxon>
        <taxon>Bacillati</taxon>
        <taxon>Bacillota</taxon>
        <taxon>Bacilli</taxon>
        <taxon>Bacillales</taxon>
        <taxon>Bacillaceae</taxon>
        <taxon>Virgibacillus</taxon>
    </lineage>
</organism>
<accession>A0ABU6KI21</accession>
<sequence length="218" mass="25033">MDKNKIKDGLDHFIGKEQLFTPRLKNRILSKTKSTHTTQKKQLVYYLGPIMSGIIVLLIFSGLIIYTITEGENTTSESPQLSPEEENISQNIAELETRLEQLQIENESLAEENKLLKSEEEHLPGESEYELSRIGFEGNISDIKDNLIENKNIIEHDGILGGEMHFRKDEIQVLSHEWVFAPYDDGHNGGFVLLNYTIENGEISRWEIYDSYLFGEND</sequence>
<evidence type="ECO:0000256" key="1">
    <source>
        <dbReference type="SAM" id="Coils"/>
    </source>
</evidence>
<evidence type="ECO:0000256" key="2">
    <source>
        <dbReference type="SAM" id="Phobius"/>
    </source>
</evidence>
<gene>
    <name evidence="3" type="ORF">QGM71_14750</name>
</gene>
<keyword evidence="2" id="KW-1133">Transmembrane helix</keyword>
<comment type="caution">
    <text evidence="3">The sequence shown here is derived from an EMBL/GenBank/DDBJ whole genome shotgun (WGS) entry which is preliminary data.</text>
</comment>
<keyword evidence="1" id="KW-0175">Coiled coil</keyword>
<dbReference type="CDD" id="cd14686">
    <property type="entry name" value="bZIP"/>
    <property type="match status" value="1"/>
</dbReference>
<evidence type="ECO:0000313" key="4">
    <source>
        <dbReference type="Proteomes" id="UP001335737"/>
    </source>
</evidence>
<keyword evidence="2" id="KW-0472">Membrane</keyword>
<dbReference type="Proteomes" id="UP001335737">
    <property type="component" value="Unassembled WGS sequence"/>
</dbReference>
<protein>
    <submittedName>
        <fullName evidence="3">BZIP transcription factor</fullName>
    </submittedName>
</protein>
<name>A0ABU6KI21_9BACI</name>